<dbReference type="OrthoDB" id="10250282at2759"/>
<keyword evidence="5" id="KW-1185">Reference proteome</keyword>
<dbReference type="AlphaFoldDB" id="A0A9P9DLC0"/>
<dbReference type="EMBL" id="JAGMWT010000010">
    <property type="protein sequence ID" value="KAH7121253.1"/>
    <property type="molecule type" value="Genomic_DNA"/>
</dbReference>
<dbReference type="InterPro" id="IPR003010">
    <property type="entry name" value="C-N_Hydrolase"/>
</dbReference>
<keyword evidence="4" id="KW-0378">Hydrolase</keyword>
<dbReference type="PROSITE" id="PS00920">
    <property type="entry name" value="NITRIL_CHT_1"/>
    <property type="match status" value="1"/>
</dbReference>
<dbReference type="InterPro" id="IPR036526">
    <property type="entry name" value="C-N_Hydrolase_sf"/>
</dbReference>
<dbReference type="SUPFAM" id="SSF56317">
    <property type="entry name" value="Carbon-nitrogen hydrolase"/>
    <property type="match status" value="1"/>
</dbReference>
<feature type="active site" description="Proton acceptor" evidence="2">
    <location>
        <position position="42"/>
    </location>
</feature>
<dbReference type="Pfam" id="PF00795">
    <property type="entry name" value="CN_hydrolase"/>
    <property type="match status" value="1"/>
</dbReference>
<dbReference type="GO" id="GO:0016836">
    <property type="term" value="F:hydro-lyase activity"/>
    <property type="evidence" value="ECO:0007669"/>
    <property type="project" value="UniProtKB-ARBA"/>
</dbReference>
<evidence type="ECO:0000313" key="5">
    <source>
        <dbReference type="Proteomes" id="UP000700596"/>
    </source>
</evidence>
<protein>
    <submittedName>
        <fullName evidence="4">Carbon-nitrogen hydrolase</fullName>
    </submittedName>
</protein>
<accession>A0A9P9DLC0</accession>
<dbReference type="PANTHER" id="PTHR46044:SF1">
    <property type="entry name" value="CN HYDROLASE DOMAIN-CONTAINING PROTEIN"/>
    <property type="match status" value="1"/>
</dbReference>
<evidence type="ECO:0000259" key="3">
    <source>
        <dbReference type="PROSITE" id="PS50263"/>
    </source>
</evidence>
<dbReference type="InterPro" id="IPR044149">
    <property type="entry name" value="Nitrilases_CHs"/>
</dbReference>
<comment type="caution">
    <text evidence="4">The sequence shown here is derived from an EMBL/GenBank/DDBJ whole genome shotgun (WGS) entry which is preliminary data.</text>
</comment>
<comment type="similarity">
    <text evidence="1">Belongs to the carbon-nitrogen hydrolase superfamily. Nitrilase family.</text>
</comment>
<name>A0A9P9DLC0_9PLEO</name>
<dbReference type="Proteomes" id="UP000700596">
    <property type="component" value="Unassembled WGS sequence"/>
</dbReference>
<organism evidence="4 5">
    <name type="scientific">Dendryphion nanum</name>
    <dbReference type="NCBI Taxonomy" id="256645"/>
    <lineage>
        <taxon>Eukaryota</taxon>
        <taxon>Fungi</taxon>
        <taxon>Dikarya</taxon>
        <taxon>Ascomycota</taxon>
        <taxon>Pezizomycotina</taxon>
        <taxon>Dothideomycetes</taxon>
        <taxon>Pleosporomycetidae</taxon>
        <taxon>Pleosporales</taxon>
        <taxon>Torulaceae</taxon>
        <taxon>Dendryphion</taxon>
    </lineage>
</organism>
<dbReference type="InterPro" id="IPR000132">
    <property type="entry name" value="Nitrilase/CN_hydratase_CS"/>
</dbReference>
<dbReference type="PANTHER" id="PTHR46044">
    <property type="entry name" value="NITRILASE"/>
    <property type="match status" value="1"/>
</dbReference>
<evidence type="ECO:0000256" key="1">
    <source>
        <dbReference type="ARBA" id="ARBA00008129"/>
    </source>
</evidence>
<gene>
    <name evidence="4" type="ORF">B0J11DRAFT_439104</name>
</gene>
<evidence type="ECO:0000313" key="4">
    <source>
        <dbReference type="EMBL" id="KAH7121253.1"/>
    </source>
</evidence>
<dbReference type="PROSITE" id="PS50263">
    <property type="entry name" value="CN_HYDROLASE"/>
    <property type="match status" value="1"/>
</dbReference>
<dbReference type="GO" id="GO:0000257">
    <property type="term" value="F:nitrilase activity"/>
    <property type="evidence" value="ECO:0007669"/>
    <property type="project" value="UniProtKB-ARBA"/>
</dbReference>
<sequence length="310" mass="33506">MLKLAAVQAAPVFLNLAATTKKAADLIRQAGKQGADVIGFPEAFIPGYPGWNPFLADTDPIKSSLYLQLFNSAVVVPGPEVEALQTACREANINAVIGINERHANSTGTLYNTQLIIGRDGTLLHKHEKIVPTVGERLIHAPGTTGSKVAAQTGFGGLSGLICGENLNPLAQYATSLDYPVVHVASWPSFLTFDKELSTLMSIAGKAVSTSVGTYVIASASIVNDDEIEMYAKNQELRDYLKREQKRRRAMIFGPGGVVVAQSSEETNEEIVYAEVDPEAVKAFKHVFDWAGHYNRPELFASLFKERSAA</sequence>
<dbReference type="Gene3D" id="3.60.110.10">
    <property type="entry name" value="Carbon-nitrogen hydrolase"/>
    <property type="match status" value="1"/>
</dbReference>
<evidence type="ECO:0000256" key="2">
    <source>
        <dbReference type="PROSITE-ProRule" id="PRU10139"/>
    </source>
</evidence>
<feature type="domain" description="CN hydrolase" evidence="3">
    <location>
        <begin position="2"/>
        <end position="278"/>
    </location>
</feature>
<dbReference type="CDD" id="cd07564">
    <property type="entry name" value="nitrilases_CHs"/>
    <property type="match status" value="1"/>
</dbReference>
<reference evidence="4" key="1">
    <citation type="journal article" date="2021" name="Nat. Commun.">
        <title>Genetic determinants of endophytism in the Arabidopsis root mycobiome.</title>
        <authorList>
            <person name="Mesny F."/>
            <person name="Miyauchi S."/>
            <person name="Thiergart T."/>
            <person name="Pickel B."/>
            <person name="Atanasova L."/>
            <person name="Karlsson M."/>
            <person name="Huettel B."/>
            <person name="Barry K.W."/>
            <person name="Haridas S."/>
            <person name="Chen C."/>
            <person name="Bauer D."/>
            <person name="Andreopoulos W."/>
            <person name="Pangilinan J."/>
            <person name="LaButti K."/>
            <person name="Riley R."/>
            <person name="Lipzen A."/>
            <person name="Clum A."/>
            <person name="Drula E."/>
            <person name="Henrissat B."/>
            <person name="Kohler A."/>
            <person name="Grigoriev I.V."/>
            <person name="Martin F.M."/>
            <person name="Hacquard S."/>
        </authorList>
    </citation>
    <scope>NUCLEOTIDE SEQUENCE</scope>
    <source>
        <strain evidence="4">MPI-CAGE-CH-0243</strain>
    </source>
</reference>
<proteinExistence type="inferred from homology"/>